<gene>
    <name evidence="2" type="ORF">EJA10_04830</name>
</gene>
<keyword evidence="1" id="KW-0812">Transmembrane</keyword>
<name>A0A427TVB5_9BACI</name>
<dbReference type="AlphaFoldDB" id="A0A427TVB5"/>
<dbReference type="Proteomes" id="UP000279911">
    <property type="component" value="Unassembled WGS sequence"/>
</dbReference>
<feature type="transmembrane region" description="Helical" evidence="1">
    <location>
        <begin position="33"/>
        <end position="55"/>
    </location>
</feature>
<evidence type="ECO:0000313" key="2">
    <source>
        <dbReference type="EMBL" id="RSD28413.1"/>
    </source>
</evidence>
<proteinExistence type="predicted"/>
<evidence type="ECO:0000313" key="3">
    <source>
        <dbReference type="Proteomes" id="UP000279911"/>
    </source>
</evidence>
<reference evidence="3" key="1">
    <citation type="submission" date="2018-12" db="EMBL/GenBank/DDBJ databases">
        <title>Bacillus chawlae sp. nov., Bacillus glennii sp. nov., and Bacillus saganii sp. nov. Isolated from the Vehicle Assembly Building at Kennedy Space Center where the Viking Spacecraft were Assembled.</title>
        <authorList>
            <person name="Seuylemezian A."/>
            <person name="Vaishampayan P."/>
        </authorList>
    </citation>
    <scope>NUCLEOTIDE SEQUENCE [LARGE SCALE GENOMIC DNA]</scope>
    <source>
        <strain evidence="3">DSM 13966</strain>
    </source>
</reference>
<keyword evidence="1" id="KW-1133">Transmembrane helix</keyword>
<dbReference type="EMBL" id="RSFW01000007">
    <property type="protein sequence ID" value="RSD28413.1"/>
    <property type="molecule type" value="Genomic_DNA"/>
</dbReference>
<evidence type="ECO:0000256" key="1">
    <source>
        <dbReference type="SAM" id="Phobius"/>
    </source>
</evidence>
<accession>A0A427TVB5</accession>
<organism evidence="2 3">
    <name type="scientific">Mesobacillus subterraneus</name>
    <dbReference type="NCBI Taxonomy" id="285983"/>
    <lineage>
        <taxon>Bacteria</taxon>
        <taxon>Bacillati</taxon>
        <taxon>Bacillota</taxon>
        <taxon>Bacilli</taxon>
        <taxon>Bacillales</taxon>
        <taxon>Bacillaceae</taxon>
        <taxon>Mesobacillus</taxon>
    </lineage>
</organism>
<dbReference type="RefSeq" id="WP_125478885.1">
    <property type="nucleotide sequence ID" value="NZ_RSFW01000007.1"/>
</dbReference>
<keyword evidence="1" id="KW-0472">Membrane</keyword>
<sequence length="139" mass="15655">MWGLIFLLAGLFVALGSTYMILTKKAINPKGLIMPGALLTVIFLGLAYGFLGVYWDDYAKDALTYVRQGAEEKIIVLKEYEVDQDFGRFSGPTEYIYITSQGEAFTTQTIFEVDLILGAEYKVHYLSKTNYLVGIERIN</sequence>
<comment type="caution">
    <text evidence="2">The sequence shown here is derived from an EMBL/GenBank/DDBJ whole genome shotgun (WGS) entry which is preliminary data.</text>
</comment>
<protein>
    <submittedName>
        <fullName evidence="2">Uncharacterized protein</fullName>
    </submittedName>
</protein>